<sequence length="405" mass="44232">MSTSLPNKPSSPLETRRKLPQHPKMRLSYILNPYPPTQPAVIQPVEPEPVPLREQPVSGCPSSQYLSDFGDMVTSPLIPDLSSDFIGSSLLPNATAPSPDSSGHELPVLLPSRDLLSTSSSIPDLSTNLSPYSLIHPHPYHRSGSSPSENSRSLFQAPISLLPCLEPDSSSESTQYSVLYNSINGPENYHDSRSALGTNSFMNPDSTELQISHDRSSIYPPLFRPSPLQPHDPNTVPHDSLPHPEPHPTPSSLTTMCHPKMELLYILNPSTTVNEHEVTTPEFVEQNSVPSPTSRSPSPTVSDSELSSSSTSFFHRNRSPDHTRQPRLNSPPHDESTAPSPATTPPSSPPPVPHVIPDLPQMVQPPQLLPWEGPPPQGLNARNHQAYQRAGVHWMLAEIFGPDIG</sequence>
<name>A0AAV5A1T7_9AGAM</name>
<evidence type="ECO:0000313" key="3">
    <source>
        <dbReference type="Proteomes" id="UP001050691"/>
    </source>
</evidence>
<dbReference type="EMBL" id="BPWL01000001">
    <property type="protein sequence ID" value="GJJ06699.1"/>
    <property type="molecule type" value="Genomic_DNA"/>
</dbReference>
<dbReference type="Proteomes" id="UP001050691">
    <property type="component" value="Unassembled WGS sequence"/>
</dbReference>
<comment type="caution">
    <text evidence="2">The sequence shown here is derived from an EMBL/GenBank/DDBJ whole genome shotgun (WGS) entry which is preliminary data.</text>
</comment>
<accession>A0AAV5A1T7</accession>
<dbReference type="AlphaFoldDB" id="A0AAV5A1T7"/>
<reference evidence="2" key="1">
    <citation type="submission" date="2021-10" db="EMBL/GenBank/DDBJ databases">
        <title>De novo Genome Assembly of Clathrus columnatus (Basidiomycota, Fungi) Using Illumina and Nanopore Sequence Data.</title>
        <authorList>
            <person name="Ogiso-Tanaka E."/>
            <person name="Itagaki H."/>
            <person name="Hosoya T."/>
            <person name="Hosaka K."/>
        </authorList>
    </citation>
    <scope>NUCLEOTIDE SEQUENCE</scope>
    <source>
        <strain evidence="2">MO-923</strain>
    </source>
</reference>
<keyword evidence="3" id="KW-1185">Reference proteome</keyword>
<evidence type="ECO:0000256" key="1">
    <source>
        <dbReference type="SAM" id="MobiDB-lite"/>
    </source>
</evidence>
<gene>
    <name evidence="2" type="ORF">Clacol_000894</name>
</gene>
<organism evidence="2 3">
    <name type="scientific">Clathrus columnatus</name>
    <dbReference type="NCBI Taxonomy" id="1419009"/>
    <lineage>
        <taxon>Eukaryota</taxon>
        <taxon>Fungi</taxon>
        <taxon>Dikarya</taxon>
        <taxon>Basidiomycota</taxon>
        <taxon>Agaricomycotina</taxon>
        <taxon>Agaricomycetes</taxon>
        <taxon>Phallomycetidae</taxon>
        <taxon>Phallales</taxon>
        <taxon>Clathraceae</taxon>
        <taxon>Clathrus</taxon>
    </lineage>
</organism>
<feature type="region of interest" description="Disordered" evidence="1">
    <location>
        <begin position="1"/>
        <end position="24"/>
    </location>
</feature>
<feature type="compositionally biased region" description="Low complexity" evidence="1">
    <location>
        <begin position="288"/>
        <end position="312"/>
    </location>
</feature>
<feature type="region of interest" description="Disordered" evidence="1">
    <location>
        <begin position="282"/>
        <end position="368"/>
    </location>
</feature>
<feature type="region of interest" description="Disordered" evidence="1">
    <location>
        <begin position="217"/>
        <end position="255"/>
    </location>
</feature>
<protein>
    <submittedName>
        <fullName evidence="2">Uncharacterized protein</fullName>
    </submittedName>
</protein>
<feature type="compositionally biased region" description="Pro residues" evidence="1">
    <location>
        <begin position="342"/>
        <end position="354"/>
    </location>
</feature>
<feature type="compositionally biased region" description="Polar residues" evidence="1">
    <location>
        <begin position="1"/>
        <end position="13"/>
    </location>
</feature>
<evidence type="ECO:0000313" key="2">
    <source>
        <dbReference type="EMBL" id="GJJ06699.1"/>
    </source>
</evidence>
<proteinExistence type="predicted"/>
<feature type="compositionally biased region" description="Low complexity" evidence="1">
    <location>
        <begin position="357"/>
        <end position="368"/>
    </location>
</feature>